<protein>
    <submittedName>
        <fullName evidence="3">(salmon louse) hypothetical protein</fullName>
    </submittedName>
</protein>
<evidence type="ECO:0000313" key="3">
    <source>
        <dbReference type="EMBL" id="CAF2895693.1"/>
    </source>
</evidence>
<feature type="domain" description="Kazal-like" evidence="2">
    <location>
        <begin position="112"/>
        <end position="148"/>
    </location>
</feature>
<organism evidence="3 4">
    <name type="scientific">Lepeophtheirus salmonis</name>
    <name type="common">Salmon louse</name>
    <name type="synonym">Caligus salmonis</name>
    <dbReference type="NCBI Taxonomy" id="72036"/>
    <lineage>
        <taxon>Eukaryota</taxon>
        <taxon>Metazoa</taxon>
        <taxon>Ecdysozoa</taxon>
        <taxon>Arthropoda</taxon>
        <taxon>Crustacea</taxon>
        <taxon>Multicrustacea</taxon>
        <taxon>Hexanauplia</taxon>
        <taxon>Copepoda</taxon>
        <taxon>Siphonostomatoida</taxon>
        <taxon>Caligidae</taxon>
        <taxon>Lepeophtheirus</taxon>
    </lineage>
</organism>
<dbReference type="SMART" id="SM00280">
    <property type="entry name" value="KAZAL"/>
    <property type="match status" value="7"/>
</dbReference>
<dbReference type="Pfam" id="PF07648">
    <property type="entry name" value="Kazal_2"/>
    <property type="match status" value="7"/>
</dbReference>
<dbReference type="PANTHER" id="PTHR10913:SF79">
    <property type="entry name" value="GH09510P"/>
    <property type="match status" value="1"/>
</dbReference>
<dbReference type="Gene3D" id="3.30.60.30">
    <property type="match status" value="9"/>
</dbReference>
<feature type="domain" description="Kazal-like" evidence="2">
    <location>
        <begin position="287"/>
        <end position="353"/>
    </location>
</feature>
<dbReference type="OrthoDB" id="6614329at2759"/>
<dbReference type="CDD" id="cd00104">
    <property type="entry name" value="KAZAL_FS"/>
    <property type="match status" value="5"/>
</dbReference>
<dbReference type="Proteomes" id="UP000675881">
    <property type="component" value="Chromosome 3"/>
</dbReference>
<dbReference type="Pfam" id="PF00050">
    <property type="entry name" value="Kazal_1"/>
    <property type="match status" value="1"/>
</dbReference>
<dbReference type="GO" id="GO:0030154">
    <property type="term" value="P:cell differentiation"/>
    <property type="evidence" value="ECO:0007669"/>
    <property type="project" value="TreeGrafter"/>
</dbReference>
<gene>
    <name evidence="3" type="ORF">LSAA_7189</name>
</gene>
<dbReference type="AlphaFoldDB" id="A0A7R8H659"/>
<name>A0A7R8H659_LEPSM</name>
<dbReference type="PANTHER" id="PTHR10913">
    <property type="entry name" value="FOLLISTATIN-RELATED"/>
    <property type="match status" value="1"/>
</dbReference>
<feature type="domain" description="Kazal-like" evidence="2">
    <location>
        <begin position="359"/>
        <end position="410"/>
    </location>
</feature>
<feature type="domain" description="Kazal-like" evidence="2">
    <location>
        <begin position="154"/>
        <end position="212"/>
    </location>
</feature>
<dbReference type="SUPFAM" id="SSF100895">
    <property type="entry name" value="Kazal-type serine protease inhibitors"/>
    <property type="match status" value="9"/>
</dbReference>
<dbReference type="InterPro" id="IPR050653">
    <property type="entry name" value="Prot_Inhib_GrowthFact_Antg"/>
</dbReference>
<keyword evidence="4" id="KW-1185">Reference proteome</keyword>
<evidence type="ECO:0000313" key="4">
    <source>
        <dbReference type="Proteomes" id="UP000675881"/>
    </source>
</evidence>
<dbReference type="EMBL" id="HG994582">
    <property type="protein sequence ID" value="CAF2895693.1"/>
    <property type="molecule type" value="Genomic_DNA"/>
</dbReference>
<keyword evidence="1" id="KW-1015">Disulfide bond</keyword>
<dbReference type="InterPro" id="IPR002350">
    <property type="entry name" value="Kazal_dom"/>
</dbReference>
<evidence type="ECO:0000259" key="2">
    <source>
        <dbReference type="PROSITE" id="PS51465"/>
    </source>
</evidence>
<dbReference type="PROSITE" id="PS51465">
    <property type="entry name" value="KAZAL_2"/>
    <property type="match status" value="6"/>
</dbReference>
<evidence type="ECO:0000256" key="1">
    <source>
        <dbReference type="ARBA" id="ARBA00023157"/>
    </source>
</evidence>
<reference evidence="3" key="1">
    <citation type="submission" date="2021-02" db="EMBL/GenBank/DDBJ databases">
        <authorList>
            <person name="Bekaert M."/>
        </authorList>
    </citation>
    <scope>NUCLEOTIDE SEQUENCE</scope>
    <source>
        <strain evidence="3">IoA-00</strain>
    </source>
</reference>
<feature type="domain" description="Kazal-like" evidence="2">
    <location>
        <begin position="505"/>
        <end position="559"/>
    </location>
</feature>
<dbReference type="GO" id="GO:0005576">
    <property type="term" value="C:extracellular region"/>
    <property type="evidence" value="ECO:0007669"/>
    <property type="project" value="TreeGrafter"/>
</dbReference>
<proteinExistence type="predicted"/>
<accession>A0A7R8H659</accession>
<sequence>MGFASSEEQPYLTWNLALSFQLRQEFLPPGTKTICRCDPTIPLQIVPSVNVHMLFLICEEFCHDKLNFVLRALESNDVSHELPNRLNLRKSSDTFQTRKNIFRATPSLGAGRWRALTCPKYCSDDVEPVCGSDKVIYKSDCSMRVEKCGGDINTLDLKECTKPNGATCEHKCDTTKDMVCGTDGRTYPNTCFLQVETCEKGIELAHLGHCLNSTAVAEDCPSSCSKSDHSGPICASNGNVYPSICEMKRQTCGEGVVEISRSHCESTRHCDSGCWRISRLTCGSDGKLYNNGCQMKRKIVDCSQEARNPICGSDGHLYDNECQLKKMTCGVSRCSIDIELRFPLTRYENIVPVDREKCASKEAMCSKITCSNERDEVCGNDGVTYKNVCHLRKATCYSGIEKSHNGACMSMSENRSENCPKSCPKVANEDRKKELTCGSDGNIYKSECEMKESNLWNESRRKPRNMKMVCGSDSQFYRNECEMKKINCGKHMYVAPITQCLSNFKFQFNGCGRVCPDSYDPICGTDNKTYSNQCFMEMENCRARSLGGVRRKYFGKCGEPRQRARHYLYR</sequence>
<feature type="domain" description="Kazal-like" evidence="2">
    <location>
        <begin position="214"/>
        <end position="266"/>
    </location>
</feature>
<dbReference type="InterPro" id="IPR036058">
    <property type="entry name" value="Kazal_dom_sf"/>
</dbReference>